<dbReference type="PROSITE" id="PS51671">
    <property type="entry name" value="ACT"/>
    <property type="match status" value="1"/>
</dbReference>
<dbReference type="RefSeq" id="WP_084575948.1">
    <property type="nucleotide sequence ID" value="NZ_CP155572.1"/>
</dbReference>
<gene>
    <name evidence="2" type="ORF">SAMN04488500_10942</name>
</gene>
<keyword evidence="3" id="KW-1185">Reference proteome</keyword>
<organism evidence="2 3">
    <name type="scientific">Sporomusa malonica</name>
    <dbReference type="NCBI Taxonomy" id="112901"/>
    <lineage>
        <taxon>Bacteria</taxon>
        <taxon>Bacillati</taxon>
        <taxon>Bacillota</taxon>
        <taxon>Negativicutes</taxon>
        <taxon>Selenomonadales</taxon>
        <taxon>Sporomusaceae</taxon>
        <taxon>Sporomusa</taxon>
    </lineage>
</organism>
<dbReference type="AlphaFoldDB" id="A0A1W2C0M1"/>
<accession>A0A1W2C0M1</accession>
<dbReference type="Gene3D" id="3.30.70.260">
    <property type="match status" value="1"/>
</dbReference>
<name>A0A1W2C0M1_9FIRM</name>
<dbReference type="EMBL" id="FWXI01000009">
    <property type="protein sequence ID" value="SMC78775.1"/>
    <property type="molecule type" value="Genomic_DNA"/>
</dbReference>
<dbReference type="InterPro" id="IPR045865">
    <property type="entry name" value="ACT-like_dom_sf"/>
</dbReference>
<evidence type="ECO:0000313" key="3">
    <source>
        <dbReference type="Proteomes" id="UP000192738"/>
    </source>
</evidence>
<dbReference type="Proteomes" id="UP000192738">
    <property type="component" value="Unassembled WGS sequence"/>
</dbReference>
<dbReference type="InterPro" id="IPR002912">
    <property type="entry name" value="ACT_dom"/>
</dbReference>
<dbReference type="STRING" id="112901.SAMN04488500_10942"/>
<protein>
    <submittedName>
        <fullName evidence="2">ACT domain-containing protein</fullName>
    </submittedName>
</protein>
<dbReference type="OrthoDB" id="9787365at2"/>
<dbReference type="SUPFAM" id="SSF55021">
    <property type="entry name" value="ACT-like"/>
    <property type="match status" value="1"/>
</dbReference>
<proteinExistence type="predicted"/>
<reference evidence="2 3" key="1">
    <citation type="submission" date="2017-04" db="EMBL/GenBank/DDBJ databases">
        <authorList>
            <person name="Afonso C.L."/>
            <person name="Miller P.J."/>
            <person name="Scott M.A."/>
            <person name="Spackman E."/>
            <person name="Goraichik I."/>
            <person name="Dimitrov K.M."/>
            <person name="Suarez D.L."/>
            <person name="Swayne D.E."/>
        </authorList>
    </citation>
    <scope>NUCLEOTIDE SEQUENCE [LARGE SCALE GENOMIC DNA]</scope>
    <source>
        <strain evidence="2 3">DSM 5090</strain>
    </source>
</reference>
<evidence type="ECO:0000259" key="1">
    <source>
        <dbReference type="PROSITE" id="PS51671"/>
    </source>
</evidence>
<evidence type="ECO:0000313" key="2">
    <source>
        <dbReference type="EMBL" id="SMC78775.1"/>
    </source>
</evidence>
<feature type="domain" description="ACT" evidence="1">
    <location>
        <begin position="4"/>
        <end position="78"/>
    </location>
</feature>
<sequence>MKQGISITLRTQGDSLVRLTGLLYRKGYIVESLSVGPDSCQGHVQVNAVVTNSQAAHRQLYSHVSKLVGVVKVEDCYLGG</sequence>